<dbReference type="Proteomes" id="UP001175227">
    <property type="component" value="Unassembled WGS sequence"/>
</dbReference>
<sequence>MSEALKSLSKLYDLAYPQMYDSIIDFLFLEAKLMDFSEINDPIAISNFSWIPNGSPDTYPAVPEFQDWVELLAAICLKDIDIDVYWGTALSVNNILREINSFLQYGLGHIIIQHVEYCKCRKTKSSPWEHEFLIVTVKESTSQIELAS</sequence>
<gene>
    <name evidence="1" type="ORF">IW261DRAFT_1424094</name>
</gene>
<evidence type="ECO:0000313" key="2">
    <source>
        <dbReference type="Proteomes" id="UP001175227"/>
    </source>
</evidence>
<keyword evidence="2" id="KW-1185">Reference proteome</keyword>
<dbReference type="EMBL" id="JAUEPR010000038">
    <property type="protein sequence ID" value="KAK0472742.1"/>
    <property type="molecule type" value="Genomic_DNA"/>
</dbReference>
<dbReference type="AlphaFoldDB" id="A0AA39NVM9"/>
<organism evidence="1 2">
    <name type="scientific">Armillaria novae-zelandiae</name>
    <dbReference type="NCBI Taxonomy" id="153914"/>
    <lineage>
        <taxon>Eukaryota</taxon>
        <taxon>Fungi</taxon>
        <taxon>Dikarya</taxon>
        <taxon>Basidiomycota</taxon>
        <taxon>Agaricomycotina</taxon>
        <taxon>Agaricomycetes</taxon>
        <taxon>Agaricomycetidae</taxon>
        <taxon>Agaricales</taxon>
        <taxon>Marasmiineae</taxon>
        <taxon>Physalacriaceae</taxon>
        <taxon>Armillaria</taxon>
    </lineage>
</organism>
<evidence type="ECO:0000313" key="1">
    <source>
        <dbReference type="EMBL" id="KAK0472742.1"/>
    </source>
</evidence>
<proteinExistence type="predicted"/>
<comment type="caution">
    <text evidence="1">The sequence shown here is derived from an EMBL/GenBank/DDBJ whole genome shotgun (WGS) entry which is preliminary data.</text>
</comment>
<accession>A0AA39NVM9</accession>
<reference evidence="1" key="1">
    <citation type="submission" date="2023-06" db="EMBL/GenBank/DDBJ databases">
        <authorList>
            <consortium name="Lawrence Berkeley National Laboratory"/>
            <person name="Ahrendt S."/>
            <person name="Sahu N."/>
            <person name="Indic B."/>
            <person name="Wong-Bajracharya J."/>
            <person name="Merenyi Z."/>
            <person name="Ke H.-M."/>
            <person name="Monk M."/>
            <person name="Kocsube S."/>
            <person name="Drula E."/>
            <person name="Lipzen A."/>
            <person name="Balint B."/>
            <person name="Henrissat B."/>
            <person name="Andreopoulos B."/>
            <person name="Martin F.M."/>
            <person name="Harder C.B."/>
            <person name="Rigling D."/>
            <person name="Ford K.L."/>
            <person name="Foster G.D."/>
            <person name="Pangilinan J."/>
            <person name="Papanicolaou A."/>
            <person name="Barry K."/>
            <person name="LaButti K."/>
            <person name="Viragh M."/>
            <person name="Koriabine M."/>
            <person name="Yan M."/>
            <person name="Riley R."/>
            <person name="Champramary S."/>
            <person name="Plett K.L."/>
            <person name="Tsai I.J."/>
            <person name="Slot J."/>
            <person name="Sipos G."/>
            <person name="Plett J."/>
            <person name="Nagy L.G."/>
            <person name="Grigoriev I.V."/>
        </authorList>
    </citation>
    <scope>NUCLEOTIDE SEQUENCE</scope>
    <source>
        <strain evidence="1">ICMP 16352</strain>
    </source>
</reference>
<name>A0AA39NVM9_9AGAR</name>
<protein>
    <submittedName>
        <fullName evidence="1">Uncharacterized protein</fullName>
    </submittedName>
</protein>